<dbReference type="Gene3D" id="1.10.600.10">
    <property type="entry name" value="Farnesyl Diphosphate Synthase"/>
    <property type="match status" value="1"/>
</dbReference>
<keyword evidence="2" id="KW-0460">Magnesium</keyword>
<comment type="caution">
    <text evidence="5">The sequence shown here is derived from an EMBL/GenBank/DDBJ whole genome shotgun (WGS) entry which is preliminary data.</text>
</comment>
<organism evidence="5 6">
    <name type="scientific">Rubroshorea leprosula</name>
    <dbReference type="NCBI Taxonomy" id="152421"/>
    <lineage>
        <taxon>Eukaryota</taxon>
        <taxon>Viridiplantae</taxon>
        <taxon>Streptophyta</taxon>
        <taxon>Embryophyta</taxon>
        <taxon>Tracheophyta</taxon>
        <taxon>Spermatophyta</taxon>
        <taxon>Magnoliopsida</taxon>
        <taxon>eudicotyledons</taxon>
        <taxon>Gunneridae</taxon>
        <taxon>Pentapetalae</taxon>
        <taxon>rosids</taxon>
        <taxon>malvids</taxon>
        <taxon>Malvales</taxon>
        <taxon>Dipterocarpaceae</taxon>
        <taxon>Rubroshorea</taxon>
    </lineage>
</organism>
<dbReference type="AlphaFoldDB" id="A0AAV5IR42"/>
<evidence type="ECO:0000313" key="5">
    <source>
        <dbReference type="EMBL" id="GKV02276.1"/>
    </source>
</evidence>
<dbReference type="GO" id="GO:0010333">
    <property type="term" value="F:terpene synthase activity"/>
    <property type="evidence" value="ECO:0007669"/>
    <property type="project" value="InterPro"/>
</dbReference>
<dbReference type="PANTHER" id="PTHR31225:SF93">
    <property type="entry name" value="ALPHA-HUMULENE_(-)-(E)-BETA-CARYOPHYLLENE SYNTHASE"/>
    <property type="match status" value="1"/>
</dbReference>
<dbReference type="Pfam" id="PF03936">
    <property type="entry name" value="Terpene_synth_C"/>
    <property type="match status" value="1"/>
</dbReference>
<evidence type="ECO:0000256" key="3">
    <source>
        <dbReference type="ARBA" id="ARBA00023239"/>
    </source>
</evidence>
<evidence type="ECO:0000256" key="2">
    <source>
        <dbReference type="ARBA" id="ARBA00022842"/>
    </source>
</evidence>
<protein>
    <recommendedName>
        <fullName evidence="4">Terpene synthase metal-binding domain-containing protein</fullName>
    </recommendedName>
</protein>
<dbReference type="InterPro" id="IPR005630">
    <property type="entry name" value="Terpene_synthase_metal-bd"/>
</dbReference>
<accession>A0AAV5IR42</accession>
<dbReference type="PANTHER" id="PTHR31225">
    <property type="entry name" value="OS04G0344100 PROTEIN-RELATED"/>
    <property type="match status" value="1"/>
</dbReference>
<keyword evidence="6" id="KW-1185">Reference proteome</keyword>
<dbReference type="InterPro" id="IPR050148">
    <property type="entry name" value="Terpene_synthase-like"/>
</dbReference>
<dbReference type="GO" id="GO:0000287">
    <property type="term" value="F:magnesium ion binding"/>
    <property type="evidence" value="ECO:0007669"/>
    <property type="project" value="InterPro"/>
</dbReference>
<dbReference type="InterPro" id="IPR008949">
    <property type="entry name" value="Isoprenoid_synthase_dom_sf"/>
</dbReference>
<evidence type="ECO:0000313" key="6">
    <source>
        <dbReference type="Proteomes" id="UP001054252"/>
    </source>
</evidence>
<feature type="domain" description="Terpene synthase metal-binding" evidence="4">
    <location>
        <begin position="1"/>
        <end position="143"/>
    </location>
</feature>
<sequence length="199" mass="22932">MEAEVAKERRLYAMDYAKESMKRLVKAYFNEAKWSQESYVPVMEEYMQVALISCAYPMLITNSFVGMGEDATKEVFDWISNNPKMLKASTIICRLTDDIVSHEFEQTRDHVASSVECYMKQYGASKEETVKLFQEEVANAWRDINEGFMKPAVVPMPILTRILNLARMIDFIYERGDGYSNSHIIKATIELLLVDPVIL</sequence>
<gene>
    <name evidence="5" type="ORF">SLEP1_g14733</name>
</gene>
<dbReference type="Proteomes" id="UP001054252">
    <property type="component" value="Unassembled WGS sequence"/>
</dbReference>
<proteinExistence type="predicted"/>
<reference evidence="5 6" key="1">
    <citation type="journal article" date="2021" name="Commun. Biol.">
        <title>The genome of Shorea leprosula (Dipterocarpaceae) highlights the ecological relevance of drought in aseasonal tropical rainforests.</title>
        <authorList>
            <person name="Ng K.K.S."/>
            <person name="Kobayashi M.J."/>
            <person name="Fawcett J.A."/>
            <person name="Hatakeyama M."/>
            <person name="Paape T."/>
            <person name="Ng C.H."/>
            <person name="Ang C.C."/>
            <person name="Tnah L.H."/>
            <person name="Lee C.T."/>
            <person name="Nishiyama T."/>
            <person name="Sese J."/>
            <person name="O'Brien M.J."/>
            <person name="Copetti D."/>
            <person name="Mohd Noor M.I."/>
            <person name="Ong R.C."/>
            <person name="Putra M."/>
            <person name="Sireger I.Z."/>
            <person name="Indrioko S."/>
            <person name="Kosugi Y."/>
            <person name="Izuno A."/>
            <person name="Isagi Y."/>
            <person name="Lee S.L."/>
            <person name="Shimizu K.K."/>
        </authorList>
    </citation>
    <scope>NUCLEOTIDE SEQUENCE [LARGE SCALE GENOMIC DNA]</scope>
    <source>
        <strain evidence="5">214</strain>
    </source>
</reference>
<dbReference type="SUPFAM" id="SSF48576">
    <property type="entry name" value="Terpenoid synthases"/>
    <property type="match status" value="1"/>
</dbReference>
<dbReference type="GO" id="GO:0016114">
    <property type="term" value="P:terpenoid biosynthetic process"/>
    <property type="evidence" value="ECO:0007669"/>
    <property type="project" value="InterPro"/>
</dbReference>
<keyword evidence="1" id="KW-0479">Metal-binding</keyword>
<name>A0AAV5IR42_9ROSI</name>
<dbReference type="EMBL" id="BPVZ01000018">
    <property type="protein sequence ID" value="GKV02276.1"/>
    <property type="molecule type" value="Genomic_DNA"/>
</dbReference>
<evidence type="ECO:0000256" key="1">
    <source>
        <dbReference type="ARBA" id="ARBA00022723"/>
    </source>
</evidence>
<keyword evidence="3" id="KW-0456">Lyase</keyword>
<evidence type="ECO:0000259" key="4">
    <source>
        <dbReference type="Pfam" id="PF03936"/>
    </source>
</evidence>